<evidence type="ECO:0000256" key="3">
    <source>
        <dbReference type="ARBA" id="ARBA00022833"/>
    </source>
</evidence>
<name>A0A6G3X278_9ACTN</name>
<keyword evidence="4" id="KW-0482">Metalloprotease</keyword>
<evidence type="ECO:0000259" key="5">
    <source>
        <dbReference type="Pfam" id="PF02868"/>
    </source>
</evidence>
<gene>
    <name evidence="6" type="ORF">G3M58_35965</name>
</gene>
<evidence type="ECO:0000313" key="6">
    <source>
        <dbReference type="EMBL" id="NEE11841.1"/>
    </source>
</evidence>
<proteinExistence type="predicted"/>
<keyword evidence="1" id="KW-0645">Protease</keyword>
<dbReference type="InterPro" id="IPR050728">
    <property type="entry name" value="Zinc_Metalloprotease_M4"/>
</dbReference>
<feature type="non-terminal residue" evidence="6">
    <location>
        <position position="1"/>
    </location>
</feature>
<dbReference type="GO" id="GO:0006508">
    <property type="term" value="P:proteolysis"/>
    <property type="evidence" value="ECO:0007669"/>
    <property type="project" value="UniProtKB-KW"/>
</dbReference>
<dbReference type="EMBL" id="JAAGMN010003788">
    <property type="protein sequence ID" value="NEE11841.1"/>
    <property type="molecule type" value="Genomic_DNA"/>
</dbReference>
<dbReference type="AlphaFoldDB" id="A0A6G3X278"/>
<organism evidence="6">
    <name type="scientific">Streptomyces sp. SID7499</name>
    <dbReference type="NCBI Taxonomy" id="2706086"/>
    <lineage>
        <taxon>Bacteria</taxon>
        <taxon>Bacillati</taxon>
        <taxon>Actinomycetota</taxon>
        <taxon>Actinomycetes</taxon>
        <taxon>Kitasatosporales</taxon>
        <taxon>Streptomycetaceae</taxon>
        <taxon>Streptomyces</taxon>
    </lineage>
</organism>
<comment type="caution">
    <text evidence="6">The sequence shown here is derived from an EMBL/GenBank/DDBJ whole genome shotgun (WGS) entry which is preliminary data.</text>
</comment>
<evidence type="ECO:0000256" key="2">
    <source>
        <dbReference type="ARBA" id="ARBA00022801"/>
    </source>
</evidence>
<evidence type="ECO:0000256" key="1">
    <source>
        <dbReference type="ARBA" id="ARBA00022670"/>
    </source>
</evidence>
<feature type="non-terminal residue" evidence="6">
    <location>
        <position position="111"/>
    </location>
</feature>
<evidence type="ECO:0000256" key="4">
    <source>
        <dbReference type="ARBA" id="ARBA00023049"/>
    </source>
</evidence>
<feature type="domain" description="Peptidase M4 C-terminal" evidence="5">
    <location>
        <begin position="2"/>
        <end position="111"/>
    </location>
</feature>
<reference evidence="6" key="1">
    <citation type="submission" date="2020-01" db="EMBL/GenBank/DDBJ databases">
        <title>Insect and environment-associated Actinomycetes.</title>
        <authorList>
            <person name="Currrie C."/>
            <person name="Chevrette M."/>
            <person name="Carlson C."/>
            <person name="Stubbendieck R."/>
            <person name="Wendt-Pienkowski E."/>
        </authorList>
    </citation>
    <scope>NUCLEOTIDE SEQUENCE</scope>
    <source>
        <strain evidence="6">SID7499</strain>
    </source>
</reference>
<dbReference type="InterPro" id="IPR027268">
    <property type="entry name" value="Peptidase_M4/M1_CTD_sf"/>
</dbReference>
<dbReference type="PANTHER" id="PTHR33794:SF1">
    <property type="entry name" value="BACILLOLYSIN"/>
    <property type="match status" value="1"/>
</dbReference>
<sequence length="111" mass="11894">TPLRYMDKPSKDGASKDYWYSGIGNVDVHYSSGPANHWFYLLSEGSGAKTVNGVTYDSPTSDGLPVTGIGRDKALQIWFKALTTKFTSTTNYAAARTGTLAVASELYGATS</sequence>
<protein>
    <submittedName>
        <fullName evidence="6">Peptidase M4</fullName>
    </submittedName>
</protein>
<dbReference type="SUPFAM" id="SSF55486">
    <property type="entry name" value="Metalloproteases ('zincins'), catalytic domain"/>
    <property type="match status" value="1"/>
</dbReference>
<keyword evidence="3" id="KW-0862">Zinc</keyword>
<dbReference type="PANTHER" id="PTHR33794">
    <property type="entry name" value="BACILLOLYSIN"/>
    <property type="match status" value="1"/>
</dbReference>
<dbReference type="InterPro" id="IPR001570">
    <property type="entry name" value="Peptidase_M4_C_domain"/>
</dbReference>
<accession>A0A6G3X278</accession>
<keyword evidence="2" id="KW-0378">Hydrolase</keyword>
<dbReference type="Pfam" id="PF02868">
    <property type="entry name" value="Peptidase_M4_C"/>
    <property type="match status" value="1"/>
</dbReference>
<dbReference type="Gene3D" id="1.10.390.10">
    <property type="entry name" value="Neutral Protease Domain 2"/>
    <property type="match status" value="1"/>
</dbReference>
<dbReference type="GO" id="GO:0004222">
    <property type="term" value="F:metalloendopeptidase activity"/>
    <property type="evidence" value="ECO:0007669"/>
    <property type="project" value="InterPro"/>
</dbReference>